<dbReference type="Proteomes" id="UP000800041">
    <property type="component" value="Unassembled WGS sequence"/>
</dbReference>
<evidence type="ECO:0000256" key="1">
    <source>
        <dbReference type="SAM" id="MobiDB-lite"/>
    </source>
</evidence>
<gene>
    <name evidence="2" type="ORF">K402DRAFT_399280</name>
</gene>
<evidence type="ECO:0000313" key="2">
    <source>
        <dbReference type="EMBL" id="KAF1980594.1"/>
    </source>
</evidence>
<keyword evidence="3" id="KW-1185">Reference proteome</keyword>
<sequence>MRFNSNNKTLRKERKQEQEQEQIWCSQGVVGGLGAARPGYRDSARYQKSSCVSGDQLANDMVSSGVSVP</sequence>
<accession>A0A6G1GIF3</accession>
<dbReference type="AlphaFoldDB" id="A0A6G1GIF3"/>
<organism evidence="2 3">
    <name type="scientific">Aulographum hederae CBS 113979</name>
    <dbReference type="NCBI Taxonomy" id="1176131"/>
    <lineage>
        <taxon>Eukaryota</taxon>
        <taxon>Fungi</taxon>
        <taxon>Dikarya</taxon>
        <taxon>Ascomycota</taxon>
        <taxon>Pezizomycotina</taxon>
        <taxon>Dothideomycetes</taxon>
        <taxon>Pleosporomycetidae</taxon>
        <taxon>Aulographales</taxon>
        <taxon>Aulographaceae</taxon>
    </lineage>
</organism>
<reference evidence="2" key="1">
    <citation type="journal article" date="2020" name="Stud. Mycol.">
        <title>101 Dothideomycetes genomes: a test case for predicting lifestyles and emergence of pathogens.</title>
        <authorList>
            <person name="Haridas S."/>
            <person name="Albert R."/>
            <person name="Binder M."/>
            <person name="Bloem J."/>
            <person name="Labutti K."/>
            <person name="Salamov A."/>
            <person name="Andreopoulos B."/>
            <person name="Baker S."/>
            <person name="Barry K."/>
            <person name="Bills G."/>
            <person name="Bluhm B."/>
            <person name="Cannon C."/>
            <person name="Castanera R."/>
            <person name="Culley D."/>
            <person name="Daum C."/>
            <person name="Ezra D."/>
            <person name="Gonzalez J."/>
            <person name="Henrissat B."/>
            <person name="Kuo A."/>
            <person name="Liang C."/>
            <person name="Lipzen A."/>
            <person name="Lutzoni F."/>
            <person name="Magnuson J."/>
            <person name="Mondo S."/>
            <person name="Nolan M."/>
            <person name="Ohm R."/>
            <person name="Pangilinan J."/>
            <person name="Park H.-J."/>
            <person name="Ramirez L."/>
            <person name="Alfaro M."/>
            <person name="Sun H."/>
            <person name="Tritt A."/>
            <person name="Yoshinaga Y."/>
            <person name="Zwiers L.-H."/>
            <person name="Turgeon B."/>
            <person name="Goodwin S."/>
            <person name="Spatafora J."/>
            <person name="Crous P."/>
            <person name="Grigoriev I."/>
        </authorList>
    </citation>
    <scope>NUCLEOTIDE SEQUENCE</scope>
    <source>
        <strain evidence="2">CBS 113979</strain>
    </source>
</reference>
<feature type="region of interest" description="Disordered" evidence="1">
    <location>
        <begin position="1"/>
        <end position="21"/>
    </location>
</feature>
<proteinExistence type="predicted"/>
<name>A0A6G1GIF3_9PEZI</name>
<evidence type="ECO:0000313" key="3">
    <source>
        <dbReference type="Proteomes" id="UP000800041"/>
    </source>
</evidence>
<dbReference type="EMBL" id="ML977253">
    <property type="protein sequence ID" value="KAF1980594.1"/>
    <property type="molecule type" value="Genomic_DNA"/>
</dbReference>
<protein>
    <submittedName>
        <fullName evidence="2">Uncharacterized protein</fullName>
    </submittedName>
</protein>